<evidence type="ECO:0000256" key="10">
    <source>
        <dbReference type="ARBA" id="ARBA00023128"/>
    </source>
</evidence>
<accession>A0AAF5HX80</accession>
<protein>
    <recommendedName>
        <fullName evidence="3">Mitochondrial chaperone BCS1</fullName>
    </recommendedName>
    <alternativeName>
        <fullName evidence="12">BCS1-like protein</fullName>
    </alternativeName>
</protein>
<comment type="similarity">
    <text evidence="2">Belongs to the AAA ATPase family. BCS1 subfamily.</text>
</comment>
<evidence type="ECO:0000256" key="11">
    <source>
        <dbReference type="ARBA" id="ARBA00023136"/>
    </source>
</evidence>
<evidence type="ECO:0000256" key="9">
    <source>
        <dbReference type="ARBA" id="ARBA00022989"/>
    </source>
</evidence>
<dbReference type="InterPro" id="IPR003959">
    <property type="entry name" value="ATPase_AAA_core"/>
</dbReference>
<dbReference type="CDD" id="cd19510">
    <property type="entry name" value="RecA-like_BCS1"/>
    <property type="match status" value="1"/>
</dbReference>
<keyword evidence="8 14" id="KW-0067">ATP-binding</keyword>
<evidence type="ECO:0000256" key="6">
    <source>
        <dbReference type="ARBA" id="ARBA00022792"/>
    </source>
</evidence>
<feature type="domain" description="BCS1 N-terminal" evidence="16">
    <location>
        <begin position="50"/>
        <end position="220"/>
    </location>
</feature>
<evidence type="ECO:0000259" key="16">
    <source>
        <dbReference type="SMART" id="SM01024"/>
    </source>
</evidence>
<dbReference type="PANTHER" id="PTHR23070">
    <property type="entry name" value="BCS1 AAA-TYPE ATPASE"/>
    <property type="match status" value="1"/>
</dbReference>
<evidence type="ECO:0000256" key="8">
    <source>
        <dbReference type="ARBA" id="ARBA00022840"/>
    </source>
</evidence>
<evidence type="ECO:0000313" key="17">
    <source>
        <dbReference type="Proteomes" id="UP000035681"/>
    </source>
</evidence>
<keyword evidence="10" id="KW-0496">Mitochondrion</keyword>
<dbReference type="GO" id="GO:0016887">
    <property type="term" value="F:ATP hydrolysis activity"/>
    <property type="evidence" value="ECO:0007669"/>
    <property type="project" value="InterPro"/>
</dbReference>
<keyword evidence="6" id="KW-0999">Mitochondrion inner membrane</keyword>
<dbReference type="InterPro" id="IPR057495">
    <property type="entry name" value="AAA_lid_BCS1"/>
</dbReference>
<dbReference type="InterPro" id="IPR050747">
    <property type="entry name" value="Mitochondrial_chaperone_BCS1"/>
</dbReference>
<comment type="catalytic activity">
    <reaction evidence="13">
        <text>ATP + H2O = ADP + phosphate + H(+)</text>
        <dbReference type="Rhea" id="RHEA:13065"/>
        <dbReference type="ChEBI" id="CHEBI:15377"/>
        <dbReference type="ChEBI" id="CHEBI:15378"/>
        <dbReference type="ChEBI" id="CHEBI:30616"/>
        <dbReference type="ChEBI" id="CHEBI:43474"/>
        <dbReference type="ChEBI" id="CHEBI:456216"/>
    </reaction>
    <physiologicalReaction direction="left-to-right" evidence="13">
        <dbReference type="Rhea" id="RHEA:13066"/>
    </physiologicalReaction>
</comment>
<keyword evidence="9" id="KW-1133">Transmembrane helix</keyword>
<name>A0AAF5HX80_STRER</name>
<comment type="subcellular location">
    <subcellularLocation>
        <location evidence="1">Mitochondrion inner membrane</location>
        <topology evidence="1">Single-pass membrane protein</topology>
    </subcellularLocation>
</comment>
<evidence type="ECO:0000256" key="5">
    <source>
        <dbReference type="ARBA" id="ARBA00022741"/>
    </source>
</evidence>
<dbReference type="AlphaFoldDB" id="A0AAF5HX80"/>
<keyword evidence="7" id="KW-0378">Hydrolase</keyword>
<dbReference type="GO" id="GO:0005524">
    <property type="term" value="F:ATP binding"/>
    <property type="evidence" value="ECO:0007669"/>
    <property type="project" value="UniProtKB-KW"/>
</dbReference>
<reference evidence="18" key="1">
    <citation type="submission" date="2024-02" db="UniProtKB">
        <authorList>
            <consortium name="WormBaseParasite"/>
        </authorList>
    </citation>
    <scope>IDENTIFICATION</scope>
</reference>
<keyword evidence="17" id="KW-1185">Reference proteome</keyword>
<evidence type="ECO:0000256" key="12">
    <source>
        <dbReference type="ARBA" id="ARBA00032816"/>
    </source>
</evidence>
<evidence type="ECO:0000256" key="3">
    <source>
        <dbReference type="ARBA" id="ARBA00016942"/>
    </source>
</evidence>
<dbReference type="InterPro" id="IPR003593">
    <property type="entry name" value="AAA+_ATPase"/>
</dbReference>
<evidence type="ECO:0000256" key="1">
    <source>
        <dbReference type="ARBA" id="ARBA00004434"/>
    </source>
</evidence>
<dbReference type="InterPro" id="IPR027417">
    <property type="entry name" value="P-loop_NTPase"/>
</dbReference>
<proteinExistence type="inferred from homology"/>
<dbReference type="SMART" id="SM01024">
    <property type="entry name" value="BCS1_N"/>
    <property type="match status" value="1"/>
</dbReference>
<dbReference type="InterPro" id="IPR014851">
    <property type="entry name" value="BCS1_N"/>
</dbReference>
<dbReference type="FunFam" id="3.40.50.300:FF:000768">
    <property type="entry name" value="Probable mitochondrial chaperone bcs1"/>
    <property type="match status" value="1"/>
</dbReference>
<dbReference type="GO" id="GO:0034551">
    <property type="term" value="P:mitochondrial respiratory chain complex III assembly"/>
    <property type="evidence" value="ECO:0007669"/>
    <property type="project" value="UniProtKB-ARBA"/>
</dbReference>
<evidence type="ECO:0000256" key="4">
    <source>
        <dbReference type="ARBA" id="ARBA00022692"/>
    </source>
</evidence>
<dbReference type="PROSITE" id="PS00674">
    <property type="entry name" value="AAA"/>
    <property type="match status" value="1"/>
</dbReference>
<feature type="domain" description="AAA+ ATPase" evidence="15">
    <location>
        <begin position="251"/>
        <end position="386"/>
    </location>
</feature>
<sequence>MESLYPTPPNKIDNISVDKTISQDVKTIESPKFTDSLFKNPFFSAGLGLAGLGMVANIGRRSLILFNAYFRRRYMTSLTLNNEDLAYPWVLNYINKKSTTKTRNLTVNSVVNQSESGKTSTEFYFLPGHGIHYFKHNRRWIQVDRQREKQVISSNNRRTPLETVTLTTIGTDAMFWRNFLADATKEALSNVETGLVVYNAVGPDWRKFGPARRKRPLDSVILENNLSQKIHDDLEEFIKSGNWYSDRGIPYRRGYLLYGPPGSGKSSYISALAGHFGYSICMLSLSERTLDDDRLNHLLNTPPPNSIILLEDIDAAFQTREDPVQNHRAYDGMTRVTFSGLLNAIDGVACAEERILFMTTNHLDRLDPALIRPGRVDVKEYFGYCTPKMIEQLFDRFYGEMALTEDRTKFVEIVSKFSGDVSPAQIQGLLLMYKDKPKEAINYLEKILENKSGLS</sequence>
<evidence type="ECO:0000256" key="13">
    <source>
        <dbReference type="ARBA" id="ARBA00048778"/>
    </source>
</evidence>
<dbReference type="Proteomes" id="UP000035681">
    <property type="component" value="Unplaced"/>
</dbReference>
<dbReference type="Pfam" id="PF00004">
    <property type="entry name" value="AAA"/>
    <property type="match status" value="1"/>
</dbReference>
<evidence type="ECO:0000313" key="18">
    <source>
        <dbReference type="WBParaSite" id="TCONS_00000094.p1"/>
    </source>
</evidence>
<organism evidence="17 18">
    <name type="scientific">Strongyloides stercoralis</name>
    <name type="common">Threadworm</name>
    <dbReference type="NCBI Taxonomy" id="6248"/>
    <lineage>
        <taxon>Eukaryota</taxon>
        <taxon>Metazoa</taxon>
        <taxon>Ecdysozoa</taxon>
        <taxon>Nematoda</taxon>
        <taxon>Chromadorea</taxon>
        <taxon>Rhabditida</taxon>
        <taxon>Tylenchina</taxon>
        <taxon>Panagrolaimomorpha</taxon>
        <taxon>Strongyloidoidea</taxon>
        <taxon>Strongyloididae</taxon>
        <taxon>Strongyloides</taxon>
    </lineage>
</organism>
<dbReference type="Pfam" id="PF25426">
    <property type="entry name" value="AAA_lid_BCS1"/>
    <property type="match status" value="1"/>
</dbReference>
<evidence type="ECO:0000256" key="14">
    <source>
        <dbReference type="RuleBase" id="RU003651"/>
    </source>
</evidence>
<evidence type="ECO:0000256" key="7">
    <source>
        <dbReference type="ARBA" id="ARBA00022801"/>
    </source>
</evidence>
<dbReference type="InterPro" id="IPR003960">
    <property type="entry name" value="ATPase_AAA_CS"/>
</dbReference>
<dbReference type="SUPFAM" id="SSF52540">
    <property type="entry name" value="P-loop containing nucleoside triphosphate hydrolases"/>
    <property type="match status" value="1"/>
</dbReference>
<keyword evidence="11" id="KW-0472">Membrane</keyword>
<keyword evidence="4" id="KW-0812">Transmembrane</keyword>
<dbReference type="SMART" id="SM00382">
    <property type="entry name" value="AAA"/>
    <property type="match status" value="1"/>
</dbReference>
<dbReference type="Pfam" id="PF08740">
    <property type="entry name" value="BCS1_N"/>
    <property type="match status" value="1"/>
</dbReference>
<evidence type="ECO:0000256" key="2">
    <source>
        <dbReference type="ARBA" id="ARBA00007448"/>
    </source>
</evidence>
<dbReference type="WBParaSite" id="TCONS_00000094.p1">
    <property type="protein sequence ID" value="TCONS_00000094.p1"/>
    <property type="gene ID" value="XLOC_000097"/>
</dbReference>
<evidence type="ECO:0000259" key="15">
    <source>
        <dbReference type="SMART" id="SM00382"/>
    </source>
</evidence>
<dbReference type="GO" id="GO:0005743">
    <property type="term" value="C:mitochondrial inner membrane"/>
    <property type="evidence" value="ECO:0007669"/>
    <property type="project" value="UniProtKB-SubCell"/>
</dbReference>
<dbReference type="Gene3D" id="3.40.50.300">
    <property type="entry name" value="P-loop containing nucleotide triphosphate hydrolases"/>
    <property type="match status" value="1"/>
</dbReference>
<keyword evidence="5 14" id="KW-0547">Nucleotide-binding</keyword>